<proteinExistence type="predicted"/>
<organism evidence="3 4">
    <name type="scientific">Endocarpon pusillum</name>
    <dbReference type="NCBI Taxonomy" id="364733"/>
    <lineage>
        <taxon>Eukaryota</taxon>
        <taxon>Fungi</taxon>
        <taxon>Dikarya</taxon>
        <taxon>Ascomycota</taxon>
        <taxon>Pezizomycotina</taxon>
        <taxon>Eurotiomycetes</taxon>
        <taxon>Chaetothyriomycetidae</taxon>
        <taxon>Verrucariales</taxon>
        <taxon>Verrucariaceae</taxon>
        <taxon>Endocarpon</taxon>
    </lineage>
</organism>
<evidence type="ECO:0000313" key="4">
    <source>
        <dbReference type="Proteomes" id="UP000606974"/>
    </source>
</evidence>
<dbReference type="PANTHER" id="PTHR10039">
    <property type="entry name" value="AMELOGENIN"/>
    <property type="match status" value="1"/>
</dbReference>
<dbReference type="PANTHER" id="PTHR10039:SF17">
    <property type="entry name" value="FUNGAL STAND N-TERMINAL GOODBYE DOMAIN-CONTAINING PROTEIN-RELATED"/>
    <property type="match status" value="1"/>
</dbReference>
<accession>A0A8H7AVR9</accession>
<dbReference type="Proteomes" id="UP000606974">
    <property type="component" value="Unassembled WGS sequence"/>
</dbReference>
<comment type="caution">
    <text evidence="3">The sequence shown here is derived from an EMBL/GenBank/DDBJ whole genome shotgun (WGS) entry which is preliminary data.</text>
</comment>
<protein>
    <recommendedName>
        <fullName evidence="2">Nephrocystin 3-like N-terminal domain-containing protein</fullName>
    </recommendedName>
</protein>
<reference evidence="3" key="1">
    <citation type="submission" date="2020-02" db="EMBL/GenBank/DDBJ databases">
        <authorList>
            <person name="Palmer J.M."/>
        </authorList>
    </citation>
    <scope>NUCLEOTIDE SEQUENCE</scope>
    <source>
        <strain evidence="3">EPUS1.4</strain>
        <tissue evidence="3">Thallus</tissue>
    </source>
</reference>
<gene>
    <name evidence="3" type="ORF">GJ744_004376</name>
</gene>
<evidence type="ECO:0000259" key="2">
    <source>
        <dbReference type="Pfam" id="PF24883"/>
    </source>
</evidence>
<dbReference type="AlphaFoldDB" id="A0A8H7AVR9"/>
<dbReference type="Pfam" id="PF24883">
    <property type="entry name" value="NPHP3_N"/>
    <property type="match status" value="1"/>
</dbReference>
<dbReference type="SUPFAM" id="SSF52540">
    <property type="entry name" value="P-loop containing nucleoside triphosphate hydrolases"/>
    <property type="match status" value="1"/>
</dbReference>
<dbReference type="InterPro" id="IPR056884">
    <property type="entry name" value="NPHP3-like_N"/>
</dbReference>
<dbReference type="Gene3D" id="3.40.50.300">
    <property type="entry name" value="P-loop containing nucleotide triphosphate hydrolases"/>
    <property type="match status" value="1"/>
</dbReference>
<evidence type="ECO:0000256" key="1">
    <source>
        <dbReference type="ARBA" id="ARBA00022737"/>
    </source>
</evidence>
<dbReference type="EMBL" id="JAACFV010000002">
    <property type="protein sequence ID" value="KAF7514051.1"/>
    <property type="molecule type" value="Genomic_DNA"/>
</dbReference>
<dbReference type="OrthoDB" id="674604at2759"/>
<dbReference type="InterPro" id="IPR027417">
    <property type="entry name" value="P-loop_NTPase"/>
</dbReference>
<name>A0A8H7AVR9_9EURO</name>
<sequence length="367" mass="41254">MAALLVGCETALYMTNRLKVYMSFLSSIPQGQSRSNLEEALIKMYACVLRFLAQAFQIYQQSTWKRNFLAFWNPSDVTEFENTCHTLGRKVEVEASNADRTMSEHDRGVLVDVHTKMENALKELEQLHTFQMSLDRIERKMDLARLRTVQEALFDSLDQVHIPCHPDTRQDVLSEIRAWTQDPDGKRIFWLAGMAGTGKSTISVSVCQWLKQQGPNGIVDLGGSFFFKRGEGDRGSAALLIPTIVGELVQKIPGLDAFVARALDTNICSKAVSEQFKKLVFEPLKDLALNTQCPILVVVVDGLDECAKVEDIKTVLTLWESLSQVHTISLRLFVTTRPEVSIRSAFRTIAANRQPDVELHEVPPPNC</sequence>
<keyword evidence="4" id="KW-1185">Reference proteome</keyword>
<evidence type="ECO:0000313" key="3">
    <source>
        <dbReference type="EMBL" id="KAF7514051.1"/>
    </source>
</evidence>
<feature type="domain" description="Nephrocystin 3-like N-terminal" evidence="2">
    <location>
        <begin position="174"/>
        <end position="337"/>
    </location>
</feature>
<keyword evidence="1" id="KW-0677">Repeat</keyword>